<keyword evidence="3" id="KW-1185">Reference proteome</keyword>
<dbReference type="EMBL" id="CAMPGE010012464">
    <property type="protein sequence ID" value="CAI2371233.1"/>
    <property type="molecule type" value="Genomic_DNA"/>
</dbReference>
<dbReference type="Proteomes" id="UP001295684">
    <property type="component" value="Unassembled WGS sequence"/>
</dbReference>
<comment type="caution">
    <text evidence="2">The sequence shown here is derived from an EMBL/GenBank/DDBJ whole genome shotgun (WGS) entry which is preliminary data.</text>
</comment>
<sequence length="391" mass="44854">MNDCKRLRDKVHGTDEIVPVWCQDVYEAPEEIRDVLYKEELDEIAMLQDSIGISPYDALINGVNQIPYEREGPMEESTTAAKINDIIDEHTNEHADEKTNEKADKKADEKADEKVDEKADQKADQKAKKKAIAKINEVNGSNIEVPNLTKARKYGKNWHNDLSIFSVELLSKNYFIEKNVGKHYSLPINPMTINHTLWEMVKGLFRKVKPNQKKDAKILAVLRICLDIPWKIYSHYLSYFRKKDQSPRYFYETYSIVYAIGFVELFEAVIGPCDTIKLFCEFLYLSQKQKQGSMITKVQSLIQSVNIDGVKSNEILSLISKIKPLKYNNNKCGLFRLFKEIPCLSIILSRILQDPDLTDNLTPAELFELSELCSSIPPAHSPSPQPNNFTE</sequence>
<name>A0AAD1XG36_EUPCR</name>
<evidence type="ECO:0000313" key="2">
    <source>
        <dbReference type="EMBL" id="CAI2371233.1"/>
    </source>
</evidence>
<evidence type="ECO:0000313" key="3">
    <source>
        <dbReference type="Proteomes" id="UP001295684"/>
    </source>
</evidence>
<organism evidence="2 3">
    <name type="scientific">Euplotes crassus</name>
    <dbReference type="NCBI Taxonomy" id="5936"/>
    <lineage>
        <taxon>Eukaryota</taxon>
        <taxon>Sar</taxon>
        <taxon>Alveolata</taxon>
        <taxon>Ciliophora</taxon>
        <taxon>Intramacronucleata</taxon>
        <taxon>Spirotrichea</taxon>
        <taxon>Hypotrichia</taxon>
        <taxon>Euplotida</taxon>
        <taxon>Euplotidae</taxon>
        <taxon>Moneuplotes</taxon>
    </lineage>
</organism>
<protein>
    <submittedName>
        <fullName evidence="2">Uncharacterized protein</fullName>
    </submittedName>
</protein>
<accession>A0AAD1XG36</accession>
<reference evidence="2" key="1">
    <citation type="submission" date="2023-07" db="EMBL/GenBank/DDBJ databases">
        <authorList>
            <consortium name="AG Swart"/>
            <person name="Singh M."/>
            <person name="Singh A."/>
            <person name="Seah K."/>
            <person name="Emmerich C."/>
        </authorList>
    </citation>
    <scope>NUCLEOTIDE SEQUENCE</scope>
    <source>
        <strain evidence="2">DP1</strain>
    </source>
</reference>
<gene>
    <name evidence="2" type="ORF">ECRASSUSDP1_LOCUS12553</name>
</gene>
<dbReference type="AlphaFoldDB" id="A0AAD1XG36"/>
<feature type="region of interest" description="Disordered" evidence="1">
    <location>
        <begin position="90"/>
        <end position="125"/>
    </location>
</feature>
<proteinExistence type="predicted"/>
<evidence type="ECO:0000256" key="1">
    <source>
        <dbReference type="SAM" id="MobiDB-lite"/>
    </source>
</evidence>